<evidence type="ECO:0008006" key="11">
    <source>
        <dbReference type="Google" id="ProtNLM"/>
    </source>
</evidence>
<evidence type="ECO:0000256" key="1">
    <source>
        <dbReference type="ARBA" id="ARBA00004141"/>
    </source>
</evidence>
<dbReference type="GO" id="GO:0016020">
    <property type="term" value="C:membrane"/>
    <property type="evidence" value="ECO:0007669"/>
    <property type="project" value="UniProtKB-SubCell"/>
</dbReference>
<feature type="region of interest" description="Disordered" evidence="7">
    <location>
        <begin position="504"/>
        <end position="528"/>
    </location>
</feature>
<comment type="subcellular location">
    <subcellularLocation>
        <location evidence="1">Membrane</location>
        <topology evidence="1">Multi-pass membrane protein</topology>
    </subcellularLocation>
</comment>
<organism evidence="9">
    <name type="scientific">Absidia glauca</name>
    <name type="common">Pin mould</name>
    <dbReference type="NCBI Taxonomy" id="4829"/>
    <lineage>
        <taxon>Eukaryota</taxon>
        <taxon>Fungi</taxon>
        <taxon>Fungi incertae sedis</taxon>
        <taxon>Mucoromycota</taxon>
        <taxon>Mucoromycotina</taxon>
        <taxon>Mucoromycetes</taxon>
        <taxon>Mucorales</taxon>
        <taxon>Cunninghamellaceae</taxon>
        <taxon>Absidia</taxon>
    </lineage>
</organism>
<dbReference type="EMBL" id="LT555008">
    <property type="protein sequence ID" value="SAM09264.1"/>
    <property type="molecule type" value="Genomic_DNA"/>
</dbReference>
<dbReference type="STRING" id="4829.A0A168T0K1"/>
<sequence>MDAFFDKLAHQLSSNGAITGDQLKLVVSILSSYFFAYAYRYLPANGSTSRVASIRHMYSISIALYTTLIFLKLYTGFLHISLTSLITFLLIKHNHTSIAPWINFAVVMVSMSLCHLDRQRKGNSGDTTLDYSGMMMIATIKLTMFGFNVQDGRVSMQQGGKKKDLPLTSYNQQMKITKFPTLLEFSGWMFFFGGFLVGPACEYMDYLRFTSQQHLQRKQGGIPSSAKPTVMILVKSALSIGILLSCSAKYNVPLMLKPEWQAGSFAKKLLFIQVTAFVARCKYYTVWLLSEGACVLCGFGFTGYDERTGEPRWDRVTNINVVHCELPQSLKEMSDNWNMGANRWLKHYVYLRVTPPDKKAGAASTLMTYGVSALWHGFYPGYYIMFLSLGLFQTIGRMARKTIRPFMLSTTGQPLPIQKTIYDFLGIIATMFIINTMSMSFVGLYLDPVFQIWRQIYFVQFFLGAAAWAGLKLVKKPLMRAQKQRGGPPMRQAVEPKAAEMDVTDLGGIEPPLPESTSNKAGLVDEKR</sequence>
<evidence type="ECO:0000256" key="6">
    <source>
        <dbReference type="ARBA" id="ARBA00023315"/>
    </source>
</evidence>
<evidence type="ECO:0000256" key="8">
    <source>
        <dbReference type="SAM" id="Phobius"/>
    </source>
</evidence>
<evidence type="ECO:0000256" key="7">
    <source>
        <dbReference type="SAM" id="MobiDB-lite"/>
    </source>
</evidence>
<proteinExistence type="predicted"/>
<keyword evidence="5 8" id="KW-0472">Membrane</keyword>
<feature type="transmembrane region" description="Helical" evidence="8">
    <location>
        <begin position="128"/>
        <end position="147"/>
    </location>
</feature>
<evidence type="ECO:0000256" key="3">
    <source>
        <dbReference type="ARBA" id="ARBA00022692"/>
    </source>
</evidence>
<dbReference type="OrthoDB" id="286734at2759"/>
<keyword evidence="6" id="KW-0012">Acyltransferase</keyword>
<dbReference type="PANTHER" id="PTHR13906">
    <property type="entry name" value="PORCUPINE"/>
    <property type="match status" value="1"/>
</dbReference>
<keyword evidence="4 8" id="KW-1133">Transmembrane helix</keyword>
<keyword evidence="10" id="KW-1185">Reference proteome</keyword>
<dbReference type="OMA" id="WHGTRPG"/>
<evidence type="ECO:0000256" key="2">
    <source>
        <dbReference type="ARBA" id="ARBA00022679"/>
    </source>
</evidence>
<reference evidence="9" key="1">
    <citation type="submission" date="2016-04" db="EMBL/GenBank/DDBJ databases">
        <authorList>
            <person name="Evans L.H."/>
            <person name="Alamgir A."/>
            <person name="Owens N."/>
            <person name="Weber N.D."/>
            <person name="Virtaneva K."/>
            <person name="Barbian K."/>
            <person name="Babar A."/>
            <person name="Rosenke K."/>
        </authorList>
    </citation>
    <scope>NUCLEOTIDE SEQUENCE [LARGE SCALE GENOMIC DNA]</scope>
    <source>
        <strain evidence="9">CBS 101.48</strain>
    </source>
</reference>
<protein>
    <recommendedName>
        <fullName evidence="11">Lysophospholipid acyltransferase</fullName>
    </recommendedName>
</protein>
<dbReference type="InterPro" id="IPR004299">
    <property type="entry name" value="MBOAT_fam"/>
</dbReference>
<feature type="transmembrane region" description="Helical" evidence="8">
    <location>
        <begin position="381"/>
        <end position="399"/>
    </location>
</feature>
<evidence type="ECO:0000313" key="9">
    <source>
        <dbReference type="EMBL" id="SAM09264.1"/>
    </source>
</evidence>
<gene>
    <name evidence="9" type="primary">ABSGL_14940.1 scaffold 15162</name>
</gene>
<dbReference type="PANTHER" id="PTHR13906:SF4">
    <property type="entry name" value="LYSOPHOSPHOLIPID ACYLTRANSFERASE 6"/>
    <property type="match status" value="1"/>
</dbReference>
<feature type="transmembrane region" description="Helical" evidence="8">
    <location>
        <begin position="97"/>
        <end position="116"/>
    </location>
</feature>
<dbReference type="AlphaFoldDB" id="A0A168T0K1"/>
<dbReference type="GO" id="GO:0005783">
    <property type="term" value="C:endoplasmic reticulum"/>
    <property type="evidence" value="ECO:0007669"/>
    <property type="project" value="TreeGrafter"/>
</dbReference>
<dbReference type="GO" id="GO:0003841">
    <property type="term" value="F:1-acylglycerol-3-phosphate O-acyltransferase activity"/>
    <property type="evidence" value="ECO:0007669"/>
    <property type="project" value="TreeGrafter"/>
</dbReference>
<feature type="transmembrane region" description="Helical" evidence="8">
    <location>
        <begin position="452"/>
        <end position="474"/>
    </location>
</feature>
<accession>A0A168T0K1</accession>
<keyword evidence="3 8" id="KW-0812">Transmembrane</keyword>
<dbReference type="FunCoup" id="A0A168T0K1">
    <property type="interactions" value="253"/>
</dbReference>
<dbReference type="GO" id="GO:0047184">
    <property type="term" value="F:1-acylglycerophosphocholine O-acyltransferase activity"/>
    <property type="evidence" value="ECO:0007669"/>
    <property type="project" value="TreeGrafter"/>
</dbReference>
<dbReference type="Proteomes" id="UP000078561">
    <property type="component" value="Unassembled WGS sequence"/>
</dbReference>
<dbReference type="GO" id="GO:0046474">
    <property type="term" value="P:glycerophospholipid biosynthetic process"/>
    <property type="evidence" value="ECO:0007669"/>
    <property type="project" value="TreeGrafter"/>
</dbReference>
<feature type="transmembrane region" description="Helical" evidence="8">
    <location>
        <begin position="62"/>
        <end position="91"/>
    </location>
</feature>
<dbReference type="GO" id="GO:0030258">
    <property type="term" value="P:lipid modification"/>
    <property type="evidence" value="ECO:0007669"/>
    <property type="project" value="TreeGrafter"/>
</dbReference>
<name>A0A168T0K1_ABSGL</name>
<evidence type="ECO:0000313" key="10">
    <source>
        <dbReference type="Proteomes" id="UP000078561"/>
    </source>
</evidence>
<dbReference type="InParanoid" id="A0A168T0K1"/>
<feature type="transmembrane region" description="Helical" evidence="8">
    <location>
        <begin position="188"/>
        <end position="209"/>
    </location>
</feature>
<dbReference type="Pfam" id="PF03062">
    <property type="entry name" value="MBOAT"/>
    <property type="match status" value="1"/>
</dbReference>
<evidence type="ECO:0000256" key="5">
    <source>
        <dbReference type="ARBA" id="ARBA00023136"/>
    </source>
</evidence>
<evidence type="ECO:0000256" key="4">
    <source>
        <dbReference type="ARBA" id="ARBA00022989"/>
    </source>
</evidence>
<keyword evidence="2" id="KW-0808">Transferase</keyword>
<dbReference type="InterPro" id="IPR049941">
    <property type="entry name" value="LPLAT_7/PORCN-like"/>
</dbReference>
<feature type="transmembrane region" description="Helical" evidence="8">
    <location>
        <begin position="420"/>
        <end position="446"/>
    </location>
</feature>